<dbReference type="InterPro" id="IPR003594">
    <property type="entry name" value="HATPase_dom"/>
</dbReference>
<comment type="catalytic activity">
    <reaction evidence="1">
        <text>ATP + protein L-histidine = ADP + protein N-phospho-L-histidine.</text>
        <dbReference type="EC" id="2.7.13.3"/>
    </reaction>
</comment>
<dbReference type="STRING" id="203122.Sde_0750"/>
<evidence type="ECO:0000256" key="2">
    <source>
        <dbReference type="ARBA" id="ARBA00012438"/>
    </source>
</evidence>
<keyword evidence="9" id="KW-1133">Transmembrane helix</keyword>
<dbReference type="AlphaFoldDB" id="Q21MR7"/>
<dbReference type="SMART" id="SM00387">
    <property type="entry name" value="HATPase_c"/>
    <property type="match status" value="1"/>
</dbReference>
<evidence type="ECO:0000313" key="12">
    <source>
        <dbReference type="Proteomes" id="UP000001947"/>
    </source>
</evidence>
<feature type="domain" description="Histidine kinase" evidence="10">
    <location>
        <begin position="479"/>
        <end position="680"/>
    </location>
</feature>
<keyword evidence="3" id="KW-0597">Phosphoprotein</keyword>
<evidence type="ECO:0000259" key="10">
    <source>
        <dbReference type="PROSITE" id="PS50109"/>
    </source>
</evidence>
<dbReference type="GO" id="GO:0000160">
    <property type="term" value="P:phosphorelay signal transduction system"/>
    <property type="evidence" value="ECO:0007669"/>
    <property type="project" value="UniProtKB-KW"/>
</dbReference>
<keyword evidence="9" id="KW-0812">Transmembrane</keyword>
<dbReference type="InterPro" id="IPR029016">
    <property type="entry name" value="GAF-like_dom_sf"/>
</dbReference>
<evidence type="ECO:0000256" key="4">
    <source>
        <dbReference type="ARBA" id="ARBA00022679"/>
    </source>
</evidence>
<dbReference type="InterPro" id="IPR004358">
    <property type="entry name" value="Sig_transdc_His_kin-like_C"/>
</dbReference>
<dbReference type="InterPro" id="IPR014265">
    <property type="entry name" value="XrtA/PrsK"/>
</dbReference>
<feature type="transmembrane region" description="Helical" evidence="9">
    <location>
        <begin position="156"/>
        <end position="176"/>
    </location>
</feature>
<dbReference type="HOGENOM" id="CLU_024784_0_0_6"/>
<reference evidence="11 12" key="1">
    <citation type="journal article" date="2008" name="PLoS Genet.">
        <title>Complete genome sequence of the complex carbohydrate-degrading marine bacterium, Saccharophagus degradans strain 2-40 T.</title>
        <authorList>
            <person name="Weiner R.M."/>
            <person name="Taylor L.E.II."/>
            <person name="Henrissat B."/>
            <person name="Hauser L."/>
            <person name="Land M."/>
            <person name="Coutinho P.M."/>
            <person name="Rancurel C."/>
            <person name="Saunders E.H."/>
            <person name="Longmire A.G."/>
            <person name="Zhang H."/>
            <person name="Bayer E.A."/>
            <person name="Gilbert H.J."/>
            <person name="Larimer F."/>
            <person name="Zhulin I.B."/>
            <person name="Ekborg N.A."/>
            <person name="Lamed R."/>
            <person name="Richardson P.M."/>
            <person name="Borovok I."/>
            <person name="Hutcheson S."/>
        </authorList>
    </citation>
    <scope>NUCLEOTIDE SEQUENCE [LARGE SCALE GENOMIC DNA]</scope>
    <source>
        <strain evidence="12">2-40 / ATCC 43961 / DSM 17024</strain>
    </source>
</reference>
<feature type="transmembrane region" description="Helical" evidence="9">
    <location>
        <begin position="6"/>
        <end position="27"/>
    </location>
</feature>
<evidence type="ECO:0000256" key="8">
    <source>
        <dbReference type="ARBA" id="ARBA00023012"/>
    </source>
</evidence>
<keyword evidence="5" id="KW-0547">Nucleotide-binding</keyword>
<keyword evidence="7" id="KW-0067">ATP-binding</keyword>
<keyword evidence="4 11" id="KW-0808">Transferase</keyword>
<dbReference type="SUPFAM" id="SSF55874">
    <property type="entry name" value="ATPase domain of HSP90 chaperone/DNA topoisomerase II/histidine kinase"/>
    <property type="match status" value="1"/>
</dbReference>
<dbReference type="GeneID" id="98612435"/>
<sequence>MEFSSVTQTAFLCACVLSLAFTATCVYQAVKSKLHIAFIIAAIVQTGWLAILASAGKVGTLSVNTLLVAEAAHYISWIFALTFATLRYTQSSLPRVYTIFIWGVSIATFSASAFALTSDFDPAIIAGVVIWQGILLSVVGLLSVEQLYRNVSDYRLVKLICLNLAIIFIFDAYLFAQHLVLGHPDADLWQARAAVSIATSVFMAIGVMTLNQPRMQSAKLTFSRPVVFYSTSLTLAGALLTILAIGGYYVRLYGGDWGTVIYTVLMVCGLGSLLFVFASKHARENLNVLINKHLFTHKYDYRSEWLRLIDQLSQPTSIGETHARAIIVLADLFKCSGGALWLKRGKVMVPTRQVNIHIADVSETFEPNTSPFCATLEQEEWVFCLRSNDKGITLHNEHLPYWIDLIDDIWLVLPLLNENILIGFVVLTSPKSESVLNWEDLDLIKTVGRQVASYIVRHEQSELLTEARQFDAFNKLSAFVMHDLKNLIAQQSLVVSNAEKHKDNPAFVEDVINTINNSVTRMNNLLRKLQHSEPEQAKTLSIKDALVDAIKRCQKYKPAPTLMSIDPNWRIKADPDSLNMVFTHIIQNAQDATSSDGYVDISASQEDQLVRICIEDNGEGMDEDFIQNRLFKPFETTKTGKGMGIGVFQAREYIQSLGGNIVVESTLGEGTTFIITLPIL</sequence>
<feature type="transmembrane region" description="Helical" evidence="9">
    <location>
        <begin position="123"/>
        <end position="144"/>
    </location>
</feature>
<keyword evidence="9" id="KW-0472">Membrane</keyword>
<evidence type="ECO:0000256" key="7">
    <source>
        <dbReference type="ARBA" id="ARBA00022840"/>
    </source>
</evidence>
<dbReference type="EMBL" id="CP000282">
    <property type="protein sequence ID" value="ABD80012.1"/>
    <property type="molecule type" value="Genomic_DNA"/>
</dbReference>
<dbReference type="KEGG" id="sde:Sde_0750"/>
<dbReference type="GO" id="GO:0004673">
    <property type="term" value="F:protein histidine kinase activity"/>
    <property type="evidence" value="ECO:0007669"/>
    <property type="project" value="UniProtKB-EC"/>
</dbReference>
<evidence type="ECO:0000256" key="5">
    <source>
        <dbReference type="ARBA" id="ARBA00022741"/>
    </source>
</evidence>
<dbReference type="InterPro" id="IPR036890">
    <property type="entry name" value="HATPase_C_sf"/>
</dbReference>
<evidence type="ECO:0000256" key="1">
    <source>
        <dbReference type="ARBA" id="ARBA00000085"/>
    </source>
</evidence>
<dbReference type="PANTHER" id="PTHR43065:SF10">
    <property type="entry name" value="PEROXIDE STRESS-ACTIVATED HISTIDINE KINASE MAK3"/>
    <property type="match status" value="1"/>
</dbReference>
<gene>
    <name evidence="11" type="ordered locus">Sde_0750</name>
</gene>
<dbReference type="EC" id="2.7.13.3" evidence="2"/>
<dbReference type="PANTHER" id="PTHR43065">
    <property type="entry name" value="SENSOR HISTIDINE KINASE"/>
    <property type="match status" value="1"/>
</dbReference>
<keyword evidence="12" id="KW-1185">Reference proteome</keyword>
<organism evidence="11 12">
    <name type="scientific">Saccharophagus degradans (strain 2-40 / ATCC 43961 / DSM 17024)</name>
    <dbReference type="NCBI Taxonomy" id="203122"/>
    <lineage>
        <taxon>Bacteria</taxon>
        <taxon>Pseudomonadati</taxon>
        <taxon>Pseudomonadota</taxon>
        <taxon>Gammaproteobacteria</taxon>
        <taxon>Cellvibrionales</taxon>
        <taxon>Cellvibrionaceae</taxon>
        <taxon>Saccharophagus</taxon>
    </lineage>
</organism>
<proteinExistence type="predicted"/>
<evidence type="ECO:0000256" key="3">
    <source>
        <dbReference type="ARBA" id="ARBA00022553"/>
    </source>
</evidence>
<dbReference type="RefSeq" id="WP_011467233.1">
    <property type="nucleotide sequence ID" value="NC_007912.1"/>
</dbReference>
<dbReference type="OrthoDB" id="9785691at2"/>
<feature type="transmembrane region" description="Helical" evidence="9">
    <location>
        <begin position="260"/>
        <end position="278"/>
    </location>
</feature>
<dbReference type="Gene3D" id="3.30.565.10">
    <property type="entry name" value="Histidine kinase-like ATPase, C-terminal domain"/>
    <property type="match status" value="1"/>
</dbReference>
<accession>Q21MR7</accession>
<keyword evidence="6 11" id="KW-0418">Kinase</keyword>
<feature type="transmembrane region" description="Helical" evidence="9">
    <location>
        <begin position="61"/>
        <end position="84"/>
    </location>
</feature>
<dbReference type="GO" id="GO:0005524">
    <property type="term" value="F:ATP binding"/>
    <property type="evidence" value="ECO:0007669"/>
    <property type="project" value="UniProtKB-KW"/>
</dbReference>
<dbReference type="Pfam" id="PF02518">
    <property type="entry name" value="HATPase_c"/>
    <property type="match status" value="1"/>
</dbReference>
<feature type="transmembrane region" description="Helical" evidence="9">
    <location>
        <begin position="188"/>
        <end position="210"/>
    </location>
</feature>
<keyword evidence="8" id="KW-0902">Two-component regulatory system</keyword>
<dbReference type="InterPro" id="IPR005467">
    <property type="entry name" value="His_kinase_dom"/>
</dbReference>
<feature type="transmembrane region" description="Helical" evidence="9">
    <location>
        <begin position="34"/>
        <end position="55"/>
    </location>
</feature>
<dbReference type="eggNOG" id="COG2203">
    <property type="taxonomic scope" value="Bacteria"/>
</dbReference>
<dbReference type="PROSITE" id="PS50109">
    <property type="entry name" value="HIS_KIN"/>
    <property type="match status" value="1"/>
</dbReference>
<protein>
    <recommendedName>
        <fullName evidence="2">histidine kinase</fullName>
        <ecNumber evidence="2">2.7.13.3</ecNumber>
    </recommendedName>
</protein>
<dbReference type="eggNOG" id="COG4191">
    <property type="taxonomic scope" value="Bacteria"/>
</dbReference>
<feature type="transmembrane region" description="Helical" evidence="9">
    <location>
        <begin position="96"/>
        <end position="117"/>
    </location>
</feature>
<dbReference type="NCBIfam" id="TIGR02916">
    <property type="entry name" value="PEP_his_kin"/>
    <property type="match status" value="1"/>
</dbReference>
<name>Q21MR7_SACD2</name>
<evidence type="ECO:0000313" key="11">
    <source>
        <dbReference type="EMBL" id="ABD80012.1"/>
    </source>
</evidence>
<dbReference type="PRINTS" id="PR00344">
    <property type="entry name" value="BCTRLSENSOR"/>
</dbReference>
<dbReference type="SUPFAM" id="SSF55781">
    <property type="entry name" value="GAF domain-like"/>
    <property type="match status" value="1"/>
</dbReference>
<feature type="transmembrane region" description="Helical" evidence="9">
    <location>
        <begin position="226"/>
        <end position="248"/>
    </location>
</feature>
<evidence type="ECO:0000256" key="9">
    <source>
        <dbReference type="SAM" id="Phobius"/>
    </source>
</evidence>
<dbReference type="Gene3D" id="3.30.450.40">
    <property type="match status" value="1"/>
</dbReference>
<evidence type="ECO:0000256" key="6">
    <source>
        <dbReference type="ARBA" id="ARBA00022777"/>
    </source>
</evidence>
<dbReference type="Proteomes" id="UP000001947">
    <property type="component" value="Chromosome"/>
</dbReference>